<dbReference type="Proteomes" id="UP000242700">
    <property type="component" value="Unassembled WGS sequence"/>
</dbReference>
<organism evidence="2 3">
    <name type="scientific">Jeotgalicoccus aerolatus</name>
    <dbReference type="NCBI Taxonomy" id="709510"/>
    <lineage>
        <taxon>Bacteria</taxon>
        <taxon>Bacillati</taxon>
        <taxon>Bacillota</taxon>
        <taxon>Bacilli</taxon>
        <taxon>Bacillales</taxon>
        <taxon>Staphylococcaceae</taxon>
        <taxon>Jeotgalicoccus</taxon>
    </lineage>
</organism>
<dbReference type="RefSeq" id="WP_092599093.1">
    <property type="nucleotide sequence ID" value="NZ_FNFI01000010.1"/>
</dbReference>
<feature type="coiled-coil region" evidence="1">
    <location>
        <begin position="3"/>
        <end position="58"/>
    </location>
</feature>
<reference evidence="3" key="1">
    <citation type="submission" date="2016-10" db="EMBL/GenBank/DDBJ databases">
        <authorList>
            <person name="Varghese N."/>
            <person name="Submissions S."/>
        </authorList>
    </citation>
    <scope>NUCLEOTIDE SEQUENCE [LARGE SCALE GENOMIC DNA]</scope>
    <source>
        <strain evidence="3">CGMCC 1.8911</strain>
    </source>
</reference>
<dbReference type="STRING" id="586411.SAMN05216187_11092"/>
<gene>
    <name evidence="2" type="ORF">SAMN05216187_11092</name>
</gene>
<dbReference type="AlphaFoldDB" id="A0A1G9CY69"/>
<dbReference type="EMBL" id="FNFI01000010">
    <property type="protein sequence ID" value="SDK56638.1"/>
    <property type="molecule type" value="Genomic_DNA"/>
</dbReference>
<sequence length="65" mass="7902">MNEKQLNRKIQKIIIENVHLEKQVRHQKSLEDSFRHELKQSNKRLLEVLDENERLRTRIADLELG</sequence>
<protein>
    <submittedName>
        <fullName evidence="2">Uncharacterized protein</fullName>
    </submittedName>
</protein>
<evidence type="ECO:0000256" key="1">
    <source>
        <dbReference type="SAM" id="Coils"/>
    </source>
</evidence>
<evidence type="ECO:0000313" key="2">
    <source>
        <dbReference type="EMBL" id="SDK56638.1"/>
    </source>
</evidence>
<keyword evidence="1" id="KW-0175">Coiled coil</keyword>
<proteinExistence type="predicted"/>
<accession>A0A1G9CY69</accession>
<evidence type="ECO:0000313" key="3">
    <source>
        <dbReference type="Proteomes" id="UP000242700"/>
    </source>
</evidence>
<name>A0A1G9CY69_9STAP</name>